<feature type="compositionally biased region" description="Low complexity" evidence="1">
    <location>
        <begin position="85"/>
        <end position="97"/>
    </location>
</feature>
<feature type="compositionally biased region" description="Polar residues" evidence="1">
    <location>
        <begin position="8"/>
        <end position="18"/>
    </location>
</feature>
<name>A0A6J1SW61_FRAOC</name>
<dbReference type="AlphaFoldDB" id="A0A6J1SW61"/>
<keyword evidence="2" id="KW-1185">Reference proteome</keyword>
<feature type="region of interest" description="Disordered" evidence="1">
    <location>
        <begin position="59"/>
        <end position="108"/>
    </location>
</feature>
<dbReference type="KEGG" id="foc:113211100"/>
<dbReference type="GeneID" id="113211100"/>
<proteinExistence type="predicted"/>
<protein>
    <submittedName>
        <fullName evidence="3">Uncharacterized protein LOC113211100</fullName>
    </submittedName>
</protein>
<dbReference type="OrthoDB" id="10643802at2759"/>
<organism evidence="2 3">
    <name type="scientific">Frankliniella occidentalis</name>
    <name type="common">Western flower thrips</name>
    <name type="synonym">Euthrips occidentalis</name>
    <dbReference type="NCBI Taxonomy" id="133901"/>
    <lineage>
        <taxon>Eukaryota</taxon>
        <taxon>Metazoa</taxon>
        <taxon>Ecdysozoa</taxon>
        <taxon>Arthropoda</taxon>
        <taxon>Hexapoda</taxon>
        <taxon>Insecta</taxon>
        <taxon>Pterygota</taxon>
        <taxon>Neoptera</taxon>
        <taxon>Paraneoptera</taxon>
        <taxon>Thysanoptera</taxon>
        <taxon>Terebrantia</taxon>
        <taxon>Thripoidea</taxon>
        <taxon>Thripidae</taxon>
        <taxon>Frankliniella</taxon>
    </lineage>
</organism>
<accession>A0A6J1SW61</accession>
<evidence type="ECO:0000256" key="1">
    <source>
        <dbReference type="SAM" id="MobiDB-lite"/>
    </source>
</evidence>
<sequence length="242" mass="27180">MPKRPLTLSLSKTKQKQATLAPGKEKTTDIVPRDVLRDIVEELGLTMEDFEETCTEICNSDQKPPEVTTTPFLDQGPSSVEAQHPTPAAVPAGTPTPESTIPTDTIEDDDALDNFVDPPEGMHVRPREVYWKDYHLTDSMGKHVRVGLDLPSMTPYVLSYGWGKAGKHQFLRLSLDEFFIHIKNSIAERISSGFMSMSREIYGPRDTFDVGGVTIKFLYLSGEWVLTITRRKINSVHQQFLS</sequence>
<dbReference type="Proteomes" id="UP000504606">
    <property type="component" value="Unplaced"/>
</dbReference>
<feature type="compositionally biased region" description="Polar residues" evidence="1">
    <location>
        <begin position="59"/>
        <end position="81"/>
    </location>
</feature>
<evidence type="ECO:0000313" key="2">
    <source>
        <dbReference type="Proteomes" id="UP000504606"/>
    </source>
</evidence>
<reference evidence="3" key="1">
    <citation type="submission" date="2025-08" db="UniProtKB">
        <authorList>
            <consortium name="RefSeq"/>
        </authorList>
    </citation>
    <scope>IDENTIFICATION</scope>
    <source>
        <tissue evidence="3">Whole organism</tissue>
    </source>
</reference>
<feature type="region of interest" description="Disordered" evidence="1">
    <location>
        <begin position="1"/>
        <end position="26"/>
    </location>
</feature>
<gene>
    <name evidence="3" type="primary">LOC113211100</name>
</gene>
<evidence type="ECO:0000313" key="3">
    <source>
        <dbReference type="RefSeq" id="XP_026285153.1"/>
    </source>
</evidence>
<dbReference type="RefSeq" id="XP_026285153.1">
    <property type="nucleotide sequence ID" value="XM_026429368.2"/>
</dbReference>